<evidence type="ECO:0000313" key="1">
    <source>
        <dbReference type="WBParaSite" id="maker-PairedContig_2158-snap-gene-1.7-mRNA-1"/>
    </source>
</evidence>
<accession>A0A1I8EI56</accession>
<organism evidence="1">
    <name type="scientific">Wuchereria bancrofti</name>
    <dbReference type="NCBI Taxonomy" id="6293"/>
    <lineage>
        <taxon>Eukaryota</taxon>
        <taxon>Metazoa</taxon>
        <taxon>Ecdysozoa</taxon>
        <taxon>Nematoda</taxon>
        <taxon>Chromadorea</taxon>
        <taxon>Rhabditida</taxon>
        <taxon>Spirurina</taxon>
        <taxon>Spiruromorpha</taxon>
        <taxon>Filarioidea</taxon>
        <taxon>Onchocercidae</taxon>
        <taxon>Wuchereria</taxon>
    </lineage>
</organism>
<protein>
    <submittedName>
        <fullName evidence="1">Uncharacterized protein</fullName>
    </submittedName>
</protein>
<sequence>NTIIGNSLHNIQICSHPGILGDTSGVCGEIKISKVVEAEVSEVFSFSFFRRAYQRTNSIPDDLVAAQKQLASILGCIATSHNETSRNKIRTTE</sequence>
<dbReference type="WBParaSite" id="maker-PairedContig_2158-snap-gene-1.7-mRNA-1">
    <property type="protein sequence ID" value="maker-PairedContig_2158-snap-gene-1.7-mRNA-1"/>
    <property type="gene ID" value="maker-PairedContig_2158-snap-gene-1.7"/>
</dbReference>
<dbReference type="AlphaFoldDB" id="A0A1I8EI56"/>
<reference evidence="1" key="1">
    <citation type="submission" date="2016-11" db="UniProtKB">
        <authorList>
            <consortium name="WormBaseParasite"/>
        </authorList>
    </citation>
    <scope>IDENTIFICATION</scope>
    <source>
        <strain evidence="1">pt0022</strain>
    </source>
</reference>
<name>A0A1I8EI56_WUCBA</name>
<proteinExistence type="predicted"/>